<accession>A0A399ERB1</accession>
<sequence length="99" mass="11371">MNALKVVTLWVRPPEEHALPEAKETLQALLSEFYASYPEYEGCVVFSQSPRWPRYVFVYTHSGCSGLLPEAGQYLQGLLEQAFQGSEVRAYGRRWSLER</sequence>
<reference evidence="1 2" key="1">
    <citation type="submission" date="2018-08" db="EMBL/GenBank/DDBJ databases">
        <title>Meiothermus roseus NBRC 110900 genome sequencing project.</title>
        <authorList>
            <person name="Da Costa M.S."/>
            <person name="Albuquerque L."/>
            <person name="Raposo P."/>
            <person name="Froufe H.J.C."/>
            <person name="Barroso C.S."/>
            <person name="Egas C."/>
        </authorList>
    </citation>
    <scope>NUCLEOTIDE SEQUENCE [LARGE SCALE GENOMIC DNA]</scope>
    <source>
        <strain evidence="1 2">NBRC 110900</strain>
    </source>
</reference>
<name>A0A399ERB1_9DEIN</name>
<evidence type="ECO:0000313" key="2">
    <source>
        <dbReference type="Proteomes" id="UP000265341"/>
    </source>
</evidence>
<proteinExistence type="predicted"/>
<evidence type="ECO:0000313" key="1">
    <source>
        <dbReference type="EMBL" id="RIH85102.1"/>
    </source>
</evidence>
<dbReference type="EMBL" id="QWLA01000047">
    <property type="protein sequence ID" value="RIH85102.1"/>
    <property type="molecule type" value="Genomic_DNA"/>
</dbReference>
<dbReference type="OrthoDB" id="32603at2"/>
<dbReference type="Proteomes" id="UP000265341">
    <property type="component" value="Unassembled WGS sequence"/>
</dbReference>
<dbReference type="RefSeq" id="WP_119278517.1">
    <property type="nucleotide sequence ID" value="NZ_QWLA01000047.1"/>
</dbReference>
<comment type="caution">
    <text evidence="1">The sequence shown here is derived from an EMBL/GenBank/DDBJ whole genome shotgun (WGS) entry which is preliminary data.</text>
</comment>
<gene>
    <name evidence="1" type="ORF">Mrose_02359</name>
</gene>
<keyword evidence="2" id="KW-1185">Reference proteome</keyword>
<dbReference type="AlphaFoldDB" id="A0A399ERB1"/>
<protein>
    <submittedName>
        <fullName evidence="1">Uncharacterized protein</fullName>
    </submittedName>
</protein>
<organism evidence="1 2">
    <name type="scientific">Calidithermus roseus</name>
    <dbReference type="NCBI Taxonomy" id="1644118"/>
    <lineage>
        <taxon>Bacteria</taxon>
        <taxon>Thermotogati</taxon>
        <taxon>Deinococcota</taxon>
        <taxon>Deinococci</taxon>
        <taxon>Thermales</taxon>
        <taxon>Thermaceae</taxon>
        <taxon>Calidithermus</taxon>
    </lineage>
</organism>